<evidence type="ECO:0000313" key="3">
    <source>
        <dbReference type="EMBL" id="SHH50077.1"/>
    </source>
</evidence>
<organism evidence="3 4">
    <name type="scientific">Ferrimonas marina</name>
    <dbReference type="NCBI Taxonomy" id="299255"/>
    <lineage>
        <taxon>Bacteria</taxon>
        <taxon>Pseudomonadati</taxon>
        <taxon>Pseudomonadota</taxon>
        <taxon>Gammaproteobacteria</taxon>
        <taxon>Alteromonadales</taxon>
        <taxon>Ferrimonadaceae</taxon>
        <taxon>Ferrimonas</taxon>
    </lineage>
</organism>
<keyword evidence="2" id="KW-0812">Transmembrane</keyword>
<dbReference type="STRING" id="299255.SAMN02745129_2144"/>
<evidence type="ECO:0000256" key="1">
    <source>
        <dbReference type="SAM" id="Coils"/>
    </source>
</evidence>
<feature type="coiled-coil region" evidence="1">
    <location>
        <begin position="170"/>
        <end position="197"/>
    </location>
</feature>
<reference evidence="3 4" key="1">
    <citation type="submission" date="2016-11" db="EMBL/GenBank/DDBJ databases">
        <authorList>
            <person name="Jaros S."/>
            <person name="Januszkiewicz K."/>
            <person name="Wedrychowicz H."/>
        </authorList>
    </citation>
    <scope>NUCLEOTIDE SEQUENCE [LARGE SCALE GENOMIC DNA]</scope>
    <source>
        <strain evidence="3 4">DSM 16917</strain>
    </source>
</reference>
<gene>
    <name evidence="3" type="ORF">SAMN02745129_2144</name>
</gene>
<sequence>MAANIALVTDNTPTRESLREAAQSADWKTLPDIVSEATRVPPGAALHRHTTHITHKKADARRLGYSTLKGFVEHCLGIDWKEFSRLAEARSIQLRFHVAATEAKQVMALYRDVCRTLKRPPLDAQEFHSVVQGHLRQQRDNFAKENGLLRIKLAEKPTATAREAEALDLAKHFETELKDANNTINELEGVYARDQLRIGRLKEVGRNYRDKAQSLSKERKQLLYALGGMFVLVGALLAFS</sequence>
<accession>A0A1M5TH48</accession>
<dbReference type="Proteomes" id="UP000184268">
    <property type="component" value="Unassembled WGS sequence"/>
</dbReference>
<feature type="transmembrane region" description="Helical" evidence="2">
    <location>
        <begin position="222"/>
        <end position="239"/>
    </location>
</feature>
<dbReference type="RefSeq" id="WP_067665591.1">
    <property type="nucleotide sequence ID" value="NZ_FQXG01000003.1"/>
</dbReference>
<keyword evidence="2" id="KW-1133">Transmembrane helix</keyword>
<keyword evidence="1" id="KW-0175">Coiled coil</keyword>
<protein>
    <submittedName>
        <fullName evidence="3">Uncharacterized protein</fullName>
    </submittedName>
</protein>
<keyword evidence="2" id="KW-0472">Membrane</keyword>
<dbReference type="EMBL" id="FQXG01000003">
    <property type="protein sequence ID" value="SHH50077.1"/>
    <property type="molecule type" value="Genomic_DNA"/>
</dbReference>
<keyword evidence="4" id="KW-1185">Reference proteome</keyword>
<proteinExistence type="predicted"/>
<dbReference type="AlphaFoldDB" id="A0A1M5TH48"/>
<evidence type="ECO:0000313" key="4">
    <source>
        <dbReference type="Proteomes" id="UP000184268"/>
    </source>
</evidence>
<name>A0A1M5TH48_9GAMM</name>
<evidence type="ECO:0000256" key="2">
    <source>
        <dbReference type="SAM" id="Phobius"/>
    </source>
</evidence>